<evidence type="ECO:0000313" key="3">
    <source>
        <dbReference type="Proteomes" id="UP001220324"/>
    </source>
</evidence>
<proteinExistence type="predicted"/>
<dbReference type="EMBL" id="JAQIZZ010000004">
    <property type="protein sequence ID" value="KAJ5544041.1"/>
    <property type="molecule type" value="Genomic_DNA"/>
</dbReference>
<protein>
    <recommendedName>
        <fullName evidence="4">Amine oxidase domain-containing protein</fullName>
    </recommendedName>
</protein>
<keyword evidence="3" id="KW-1185">Reference proteome</keyword>
<comment type="caution">
    <text evidence="2">The sequence shown here is derived from an EMBL/GenBank/DDBJ whole genome shotgun (WGS) entry which is preliminary data.</text>
</comment>
<name>A0AAD6CXR2_9EURO</name>
<dbReference type="Pfam" id="PF13450">
    <property type="entry name" value="NAD_binding_8"/>
    <property type="match status" value="1"/>
</dbReference>
<accession>A0AAD6CXR2</accession>
<dbReference type="PANTHER" id="PTHR42923:SF42">
    <property type="entry name" value="AMINE OXIDASE DOMAIN-CONTAINING PROTEIN"/>
    <property type="match status" value="1"/>
</dbReference>
<dbReference type="Gene3D" id="3.50.50.60">
    <property type="entry name" value="FAD/NAD(P)-binding domain"/>
    <property type="match status" value="1"/>
</dbReference>
<keyword evidence="1" id="KW-1133">Transmembrane helix</keyword>
<dbReference type="SUPFAM" id="SSF51905">
    <property type="entry name" value="FAD/NAD(P)-binding domain"/>
    <property type="match status" value="1"/>
</dbReference>
<evidence type="ECO:0000313" key="2">
    <source>
        <dbReference type="EMBL" id="KAJ5544041.1"/>
    </source>
</evidence>
<evidence type="ECO:0000256" key="1">
    <source>
        <dbReference type="SAM" id="Phobius"/>
    </source>
</evidence>
<organism evidence="2 3">
    <name type="scientific">Penicillium frequentans</name>
    <dbReference type="NCBI Taxonomy" id="3151616"/>
    <lineage>
        <taxon>Eukaryota</taxon>
        <taxon>Fungi</taxon>
        <taxon>Dikarya</taxon>
        <taxon>Ascomycota</taxon>
        <taxon>Pezizomycotina</taxon>
        <taxon>Eurotiomycetes</taxon>
        <taxon>Eurotiomycetidae</taxon>
        <taxon>Eurotiales</taxon>
        <taxon>Aspergillaceae</taxon>
        <taxon>Penicillium</taxon>
    </lineage>
</organism>
<sequence length="467" mass="52825">MATIEPRRKYVAIIGTGMAGLVTAYMLRNDTRRRFEVEVFEKQDKLSLDSASHTLSDQNGRGEKLERLDLPMRAFADGYYEGLKRMYDYFGIEYGSPRFVYSLSALSDTATKQASPYYIHSSNNHQMPPLRPEGLSRARWLVEVCYLAMCYYWFTACCFFVTPKTAELSGEEEPLRWYLERIRLPGYYVKNYLLPLMSSVTTCSHDALMDFPAIDVVDYERRTFRKKHYTVLGGVHRVQKKLSEDLTYRLGTKVTAVENVGTKVQVSWTDTHNGQSSWELFDHVILGVTPDVVGAIFQPLQSAMAAVPTTTVQSVVHRDFSKILDSSKYLWTHMSLNAGESAPQPIHMRSNATATESIHEHPSFALITTCPIAPIDPEKIVHTVRFTRVLRSSSSRQIINHIFNRTQSGDEKSQLWQNGDGNVWLVGGWCWDGMVMLEGCLASAARVAHALDVEVPWTEGNDSSTSS</sequence>
<dbReference type="InterPro" id="IPR036188">
    <property type="entry name" value="FAD/NAD-bd_sf"/>
</dbReference>
<dbReference type="PANTHER" id="PTHR42923">
    <property type="entry name" value="PROTOPORPHYRINOGEN OXIDASE"/>
    <property type="match status" value="1"/>
</dbReference>
<reference evidence="2 3" key="1">
    <citation type="journal article" date="2023" name="IMA Fungus">
        <title>Comparative genomic study of the Penicillium genus elucidates a diverse pangenome and 15 lateral gene transfer events.</title>
        <authorList>
            <person name="Petersen C."/>
            <person name="Sorensen T."/>
            <person name="Nielsen M.R."/>
            <person name="Sondergaard T.E."/>
            <person name="Sorensen J.L."/>
            <person name="Fitzpatrick D.A."/>
            <person name="Frisvad J.C."/>
            <person name="Nielsen K.L."/>
        </authorList>
    </citation>
    <scope>NUCLEOTIDE SEQUENCE [LARGE SCALE GENOMIC DNA]</scope>
    <source>
        <strain evidence="2 3">IBT 35679</strain>
    </source>
</reference>
<evidence type="ECO:0008006" key="4">
    <source>
        <dbReference type="Google" id="ProtNLM"/>
    </source>
</evidence>
<dbReference type="InterPro" id="IPR050464">
    <property type="entry name" value="Zeta_carotene_desat/Oxidored"/>
</dbReference>
<keyword evidence="1" id="KW-0812">Transmembrane</keyword>
<dbReference type="Proteomes" id="UP001220324">
    <property type="component" value="Unassembled WGS sequence"/>
</dbReference>
<dbReference type="GO" id="GO:0016491">
    <property type="term" value="F:oxidoreductase activity"/>
    <property type="evidence" value="ECO:0007669"/>
    <property type="project" value="TreeGrafter"/>
</dbReference>
<gene>
    <name evidence="2" type="ORF">N7494_005320</name>
</gene>
<keyword evidence="1" id="KW-0472">Membrane</keyword>
<feature type="transmembrane region" description="Helical" evidence="1">
    <location>
        <begin position="10"/>
        <end position="27"/>
    </location>
</feature>
<dbReference type="AlphaFoldDB" id="A0AAD6CXR2"/>